<dbReference type="InterPro" id="IPR013507">
    <property type="entry name" value="DNA_mismatch_S5_2-like"/>
</dbReference>
<dbReference type="InterPro" id="IPR037198">
    <property type="entry name" value="MutL_C_sf"/>
</dbReference>
<dbReference type="InterPro" id="IPR014790">
    <property type="entry name" value="MutL_C"/>
</dbReference>
<dbReference type="SUPFAM" id="SSF55874">
    <property type="entry name" value="ATPase domain of HSP90 chaperone/DNA topoisomerase II/histidine kinase"/>
    <property type="match status" value="1"/>
</dbReference>
<dbReference type="Pfam" id="PF08676">
    <property type="entry name" value="MutL_C"/>
    <property type="match status" value="1"/>
</dbReference>
<dbReference type="CDD" id="cd03484">
    <property type="entry name" value="MutL_Trans_hPMS_2_like"/>
    <property type="match status" value="1"/>
</dbReference>
<evidence type="ECO:0000313" key="5">
    <source>
        <dbReference type="EMBL" id="KZS12452.1"/>
    </source>
</evidence>
<reference evidence="5 6" key="1">
    <citation type="submission" date="2016-03" db="EMBL/GenBank/DDBJ databases">
        <title>EvidentialGene: Evidence-directed Construction of Genes on Genomes.</title>
        <authorList>
            <person name="Gilbert D.G."/>
            <person name="Choi J.-H."/>
            <person name="Mockaitis K."/>
            <person name="Colbourne J."/>
            <person name="Pfrender M."/>
        </authorList>
    </citation>
    <scope>NUCLEOTIDE SEQUENCE [LARGE SCALE GENOMIC DNA]</scope>
    <source>
        <strain evidence="5 6">Xinb3</strain>
        <tissue evidence="5">Complete organism</tissue>
    </source>
</reference>
<dbReference type="PANTHER" id="PTHR10073:SF52">
    <property type="entry name" value="MISMATCH REPAIR ENDONUCLEASE PMS2"/>
    <property type="match status" value="1"/>
</dbReference>
<dbReference type="SUPFAM" id="SSF118116">
    <property type="entry name" value="DNA mismatch repair protein MutL"/>
    <property type="match status" value="1"/>
</dbReference>
<dbReference type="GO" id="GO:0030983">
    <property type="term" value="F:mismatched DNA binding"/>
    <property type="evidence" value="ECO:0007669"/>
    <property type="project" value="InterPro"/>
</dbReference>
<evidence type="ECO:0000259" key="3">
    <source>
        <dbReference type="SMART" id="SM00853"/>
    </source>
</evidence>
<dbReference type="Proteomes" id="UP000076858">
    <property type="component" value="Unassembled WGS sequence"/>
</dbReference>
<dbReference type="SMART" id="SM01340">
    <property type="entry name" value="DNA_mis_repair"/>
    <property type="match status" value="1"/>
</dbReference>
<dbReference type="AlphaFoldDB" id="A0A162C7J5"/>
<dbReference type="InterPro" id="IPR014721">
    <property type="entry name" value="Ribsml_uS5_D2-typ_fold_subgr"/>
</dbReference>
<dbReference type="PROSITE" id="PS00058">
    <property type="entry name" value="DNA_MISMATCH_REPAIR_1"/>
    <property type="match status" value="1"/>
</dbReference>
<dbReference type="InterPro" id="IPR002099">
    <property type="entry name" value="MutL/Mlh/PMS"/>
</dbReference>
<proteinExistence type="inferred from homology"/>
<dbReference type="PANTHER" id="PTHR10073">
    <property type="entry name" value="DNA MISMATCH REPAIR PROTEIN MLH, PMS, MUTL"/>
    <property type="match status" value="1"/>
</dbReference>
<evidence type="ECO:0000313" key="6">
    <source>
        <dbReference type="Proteomes" id="UP000076858"/>
    </source>
</evidence>
<feature type="domain" description="DNA mismatch repair protein S5" evidence="4">
    <location>
        <begin position="233"/>
        <end position="374"/>
    </location>
</feature>
<keyword evidence="2" id="KW-0227">DNA damage</keyword>
<dbReference type="InterPro" id="IPR038973">
    <property type="entry name" value="MutL/Mlh/Pms-like"/>
</dbReference>
<dbReference type="GO" id="GO:0006298">
    <property type="term" value="P:mismatch repair"/>
    <property type="evidence" value="ECO:0007669"/>
    <property type="project" value="InterPro"/>
</dbReference>
<dbReference type="NCBIfam" id="TIGR00585">
    <property type="entry name" value="mutl"/>
    <property type="match status" value="1"/>
</dbReference>
<dbReference type="GO" id="GO:0005524">
    <property type="term" value="F:ATP binding"/>
    <property type="evidence" value="ECO:0007669"/>
    <property type="project" value="InterPro"/>
</dbReference>
<dbReference type="FunFam" id="3.30.1370.100:FF:000001">
    <property type="entry name" value="Mismatch repair endonuclease pms1, putative"/>
    <property type="match status" value="1"/>
</dbReference>
<dbReference type="SMART" id="SM00853">
    <property type="entry name" value="MutL_C"/>
    <property type="match status" value="1"/>
</dbReference>
<evidence type="ECO:0000259" key="4">
    <source>
        <dbReference type="SMART" id="SM01340"/>
    </source>
</evidence>
<comment type="similarity">
    <text evidence="1">Belongs to the DNA mismatch repair MutL/HexB family.</text>
</comment>
<name>A0A162C7J5_9CRUS</name>
<organism evidence="5 6">
    <name type="scientific">Daphnia magna</name>
    <dbReference type="NCBI Taxonomy" id="35525"/>
    <lineage>
        <taxon>Eukaryota</taxon>
        <taxon>Metazoa</taxon>
        <taxon>Ecdysozoa</taxon>
        <taxon>Arthropoda</taxon>
        <taxon>Crustacea</taxon>
        <taxon>Branchiopoda</taxon>
        <taxon>Diplostraca</taxon>
        <taxon>Cladocera</taxon>
        <taxon>Anomopoda</taxon>
        <taxon>Daphniidae</taxon>
        <taxon>Daphnia</taxon>
    </lineage>
</organism>
<comment type="caution">
    <text evidence="5">The sequence shown here is derived from an EMBL/GenBank/DDBJ whole genome shotgun (WGS) entry which is preliminary data.</text>
</comment>
<accession>A0A162C7J5</accession>
<dbReference type="GO" id="GO:0032389">
    <property type="term" value="C:MutLalpha complex"/>
    <property type="evidence" value="ECO:0007669"/>
    <property type="project" value="TreeGrafter"/>
</dbReference>
<dbReference type="Gene3D" id="3.30.1370.100">
    <property type="entry name" value="MutL, C-terminal domain, regulatory subdomain"/>
    <property type="match status" value="1"/>
</dbReference>
<keyword evidence="6" id="KW-1185">Reference proteome</keyword>
<evidence type="ECO:0000256" key="2">
    <source>
        <dbReference type="ARBA" id="ARBA00022763"/>
    </source>
</evidence>
<dbReference type="Pfam" id="PF13589">
    <property type="entry name" value="HATPase_c_3"/>
    <property type="match status" value="1"/>
</dbReference>
<dbReference type="EMBL" id="LRGB01001361">
    <property type="protein sequence ID" value="KZS12452.1"/>
    <property type="molecule type" value="Genomic_DNA"/>
</dbReference>
<protein>
    <submittedName>
        <fullName evidence="5">Pms2</fullName>
    </submittedName>
</protein>
<dbReference type="Gene3D" id="3.30.230.10">
    <property type="match status" value="1"/>
</dbReference>
<dbReference type="SUPFAM" id="SSF54211">
    <property type="entry name" value="Ribosomal protein S5 domain 2-like"/>
    <property type="match status" value="1"/>
</dbReference>
<dbReference type="CDD" id="cd16926">
    <property type="entry name" value="HATPase_MutL-MLH-PMS-like"/>
    <property type="match status" value="1"/>
</dbReference>
<dbReference type="InterPro" id="IPR014762">
    <property type="entry name" value="DNA_mismatch_repair_CS"/>
</dbReference>
<dbReference type="FunFam" id="3.30.565.10:FF:000014">
    <property type="entry name" value="Mismatch repair endonuclease pms1, putative"/>
    <property type="match status" value="1"/>
</dbReference>
<dbReference type="InterPro" id="IPR042120">
    <property type="entry name" value="MutL_C_dimsub"/>
</dbReference>
<feature type="domain" description="MutL C-terminal dimerisation" evidence="3">
    <location>
        <begin position="614"/>
        <end position="772"/>
    </location>
</feature>
<dbReference type="Pfam" id="PF01119">
    <property type="entry name" value="DNA_mis_repair"/>
    <property type="match status" value="1"/>
</dbReference>
<dbReference type="FunFam" id="3.30.230.10:FF:000070">
    <property type="entry name" value="mismatch repair endonuclease PMS2"/>
    <property type="match status" value="1"/>
</dbReference>
<dbReference type="InterPro" id="IPR020568">
    <property type="entry name" value="Ribosomal_Su5_D2-typ_SF"/>
</dbReference>
<dbReference type="STRING" id="35525.A0A162C7J5"/>
<dbReference type="InterPro" id="IPR042121">
    <property type="entry name" value="MutL_C_regsub"/>
</dbReference>
<gene>
    <name evidence="5" type="ORF">APZ42_022568</name>
</gene>
<dbReference type="GO" id="GO:0140664">
    <property type="term" value="F:ATP-dependent DNA damage sensor activity"/>
    <property type="evidence" value="ECO:0007669"/>
    <property type="project" value="InterPro"/>
</dbReference>
<dbReference type="InterPro" id="IPR036890">
    <property type="entry name" value="HATPase_C_sf"/>
</dbReference>
<dbReference type="Gene3D" id="3.30.565.10">
    <property type="entry name" value="Histidine kinase-like ATPase, C-terminal domain"/>
    <property type="match status" value="1"/>
</dbReference>
<dbReference type="Gene3D" id="3.30.1540.20">
    <property type="entry name" value="MutL, C-terminal domain, dimerisation subdomain"/>
    <property type="match status" value="1"/>
</dbReference>
<evidence type="ECO:0000256" key="1">
    <source>
        <dbReference type="ARBA" id="ARBA00006082"/>
    </source>
</evidence>
<dbReference type="OrthoDB" id="10254304at2759"/>
<dbReference type="GO" id="GO:0016887">
    <property type="term" value="F:ATP hydrolysis activity"/>
    <property type="evidence" value="ECO:0007669"/>
    <property type="project" value="InterPro"/>
</dbReference>
<sequence>MIWQCLIGFNSKMASLSSGGIIKPIDHTTVHRICSGQVVLTLAVAVKELVENSLDSGASTVEVRLKEYGSDSIEVSDDGSGISPSNFENLCLKHYTSKIEEFEDLLSVQTFGFRGEALSSLCALSTLGVTTCEKGNTIGWKLEYDSHGKLVKQVQYSRQPGTTVSLVNLFSTLPVRHKEFLKNLRREFVKMTNLLTAYCLISKNTRITCTNSTGGRTSTILSTRGGANLKDNFILVFGLKSWQNMLEIKAVRPSEEIVAEFNLNANVLQNELLDWPFQFEGFVSSCAHGQGRSCADRQYYFMNGRPCDPSKIQKLVNEAYHLYNRNQYPSVVLNITTQSSELDINVTPDKRQLMVVNEKILLAMVKASLNDLYSEVPCTFTLQNTSLFNRSLSPSLESVGSSSHRLRSSLAAFAASGWKPSSPSCSPGEKRKCSSLTLKQKRLDEFTSHSISPLLKKTKVDFPIPEDKTESCPAVEGTLIFTNVKQLTKGNTKEIMEPNEVNDESILELEKNEDIQIIETTSAEVKVIETLEELECVLEDVLTPSADPKVFSRAKITVPFDLNSLIEKKRSLLDLPNKTTDKMFLARIGPDDAAFAEAELSRQISQSDFEKMEVIGQFNLGFIIAKLNSDLFIIDQHAADEKYNFEILQRATRLQPQKLVCPKPLNLTAANESLLQDNLDIFQSNGFEFVINRDEDSTKRVLLCAVPMSGNWLLGPSDIDELLFMLQDSPLIQDEDRSKVSHASMARFRPSRVRAMFASRACRKAVMVGDSLTSIQMTKLLHQLSELQHPWNCPHGRPTMRHLINIDAVL</sequence>